<dbReference type="InterPro" id="IPR008271">
    <property type="entry name" value="Ser/Thr_kinase_AS"/>
</dbReference>
<comment type="activity regulation">
    <text evidence="9">Activated by threonine and tyrosine phosphorylation.</text>
</comment>
<keyword evidence="9" id="KW-0460">Magnesium</keyword>
<evidence type="ECO:0000256" key="5">
    <source>
        <dbReference type="ARBA" id="ARBA00022840"/>
    </source>
</evidence>
<evidence type="ECO:0000256" key="6">
    <source>
        <dbReference type="ARBA" id="ARBA00047592"/>
    </source>
</evidence>
<dbReference type="Pfam" id="PF00069">
    <property type="entry name" value="Pkinase"/>
    <property type="match status" value="1"/>
</dbReference>
<keyword evidence="3 8" id="KW-0547">Nucleotide-binding</keyword>
<comment type="similarity">
    <text evidence="9">Belongs to the protein kinase superfamily. Ser/Thr protein kinase family. MAP kinase subfamily.</text>
</comment>
<dbReference type="PROSITE" id="PS01351">
    <property type="entry name" value="MAPK"/>
    <property type="match status" value="1"/>
</dbReference>
<evidence type="ECO:0000256" key="8">
    <source>
        <dbReference type="PROSITE-ProRule" id="PRU10141"/>
    </source>
</evidence>
<evidence type="ECO:0000256" key="7">
    <source>
        <dbReference type="ARBA" id="ARBA00048312"/>
    </source>
</evidence>
<dbReference type="InterPro" id="IPR003527">
    <property type="entry name" value="MAP_kinase_CS"/>
</dbReference>
<name>A0ABM4CR50_HYDVU</name>
<dbReference type="PANTHER" id="PTHR24055">
    <property type="entry name" value="MITOGEN-ACTIVATED PROTEIN KINASE"/>
    <property type="match status" value="1"/>
</dbReference>
<keyword evidence="11" id="KW-1185">Reference proteome</keyword>
<dbReference type="RefSeq" id="XP_065664343.1">
    <property type="nucleotide sequence ID" value="XM_065808271.1"/>
</dbReference>
<dbReference type="SMART" id="SM00220">
    <property type="entry name" value="S_TKc"/>
    <property type="match status" value="1"/>
</dbReference>
<evidence type="ECO:0000256" key="9">
    <source>
        <dbReference type="RuleBase" id="RU361165"/>
    </source>
</evidence>
<evidence type="ECO:0000313" key="13">
    <source>
        <dbReference type="RefSeq" id="XP_065664343.1"/>
    </source>
</evidence>
<dbReference type="Gene3D" id="1.10.510.10">
    <property type="entry name" value="Transferase(Phosphotransferase) domain 1"/>
    <property type="match status" value="1"/>
</dbReference>
<evidence type="ECO:0000256" key="4">
    <source>
        <dbReference type="ARBA" id="ARBA00022777"/>
    </source>
</evidence>
<dbReference type="InterPro" id="IPR050117">
    <property type="entry name" value="MAPK"/>
</dbReference>
<proteinExistence type="inferred from homology"/>
<dbReference type="InterPro" id="IPR000719">
    <property type="entry name" value="Prot_kinase_dom"/>
</dbReference>
<evidence type="ECO:0000256" key="1">
    <source>
        <dbReference type="ARBA" id="ARBA00022527"/>
    </source>
</evidence>
<dbReference type="GeneID" id="100213301"/>
<feature type="domain" description="Protein kinase" evidence="10">
    <location>
        <begin position="20"/>
        <end position="312"/>
    </location>
</feature>
<dbReference type="RefSeq" id="XP_065664342.1">
    <property type="nucleotide sequence ID" value="XM_065808270.1"/>
</dbReference>
<organism evidence="11 12">
    <name type="scientific">Hydra vulgaris</name>
    <name type="common">Hydra</name>
    <name type="synonym">Hydra attenuata</name>
    <dbReference type="NCBI Taxonomy" id="6087"/>
    <lineage>
        <taxon>Eukaryota</taxon>
        <taxon>Metazoa</taxon>
        <taxon>Cnidaria</taxon>
        <taxon>Hydrozoa</taxon>
        <taxon>Hydroidolina</taxon>
        <taxon>Anthoathecata</taxon>
        <taxon>Aplanulata</taxon>
        <taxon>Hydridae</taxon>
        <taxon>Hydra</taxon>
    </lineage>
</organism>
<evidence type="ECO:0000256" key="2">
    <source>
        <dbReference type="ARBA" id="ARBA00022679"/>
    </source>
</evidence>
<dbReference type="Gene3D" id="3.30.200.20">
    <property type="entry name" value="Phosphorylase Kinase, domain 1"/>
    <property type="match status" value="1"/>
</dbReference>
<evidence type="ECO:0000259" key="10">
    <source>
        <dbReference type="PROSITE" id="PS50011"/>
    </source>
</evidence>
<dbReference type="PROSITE" id="PS00107">
    <property type="entry name" value="PROTEIN_KINASE_ATP"/>
    <property type="match status" value="1"/>
</dbReference>
<reference evidence="12 13" key="1">
    <citation type="submission" date="2025-05" db="UniProtKB">
        <authorList>
            <consortium name="RefSeq"/>
        </authorList>
    </citation>
    <scope>IDENTIFICATION</scope>
</reference>
<keyword evidence="2 9" id="KW-0808">Transferase</keyword>
<evidence type="ECO:0000313" key="12">
    <source>
        <dbReference type="RefSeq" id="XP_065664342.1"/>
    </source>
</evidence>
<keyword evidence="5 8" id="KW-0067">ATP-binding</keyword>
<keyword evidence="4 9" id="KW-0418">Kinase</keyword>
<evidence type="ECO:0000256" key="3">
    <source>
        <dbReference type="ARBA" id="ARBA00022741"/>
    </source>
</evidence>
<comment type="catalytic activity">
    <reaction evidence="7">
        <text>L-seryl-[protein] + ATP = O-phospho-L-seryl-[protein] + ADP + H(+)</text>
        <dbReference type="Rhea" id="RHEA:17989"/>
        <dbReference type="Rhea" id="RHEA-COMP:9863"/>
        <dbReference type="Rhea" id="RHEA-COMP:11604"/>
        <dbReference type="ChEBI" id="CHEBI:15378"/>
        <dbReference type="ChEBI" id="CHEBI:29999"/>
        <dbReference type="ChEBI" id="CHEBI:30616"/>
        <dbReference type="ChEBI" id="CHEBI:83421"/>
        <dbReference type="ChEBI" id="CHEBI:456216"/>
        <dbReference type="EC" id="2.7.11.24"/>
    </reaction>
</comment>
<dbReference type="PROSITE" id="PS00108">
    <property type="entry name" value="PROTEIN_KINASE_ST"/>
    <property type="match status" value="1"/>
</dbReference>
<dbReference type="SUPFAM" id="SSF56112">
    <property type="entry name" value="Protein kinase-like (PK-like)"/>
    <property type="match status" value="1"/>
</dbReference>
<keyword evidence="1 9" id="KW-0723">Serine/threonine-protein kinase</keyword>
<comment type="catalytic activity">
    <reaction evidence="6 9">
        <text>L-threonyl-[protein] + ATP = O-phospho-L-threonyl-[protein] + ADP + H(+)</text>
        <dbReference type="Rhea" id="RHEA:46608"/>
        <dbReference type="Rhea" id="RHEA-COMP:11060"/>
        <dbReference type="Rhea" id="RHEA-COMP:11605"/>
        <dbReference type="ChEBI" id="CHEBI:15378"/>
        <dbReference type="ChEBI" id="CHEBI:30013"/>
        <dbReference type="ChEBI" id="CHEBI:30616"/>
        <dbReference type="ChEBI" id="CHEBI:61977"/>
        <dbReference type="ChEBI" id="CHEBI:456216"/>
        <dbReference type="EC" id="2.7.11.24"/>
    </reaction>
</comment>
<protein>
    <recommendedName>
        <fullName evidence="9">Mitogen-activated protein kinase</fullName>
        <ecNumber evidence="9">2.7.11.24</ecNumber>
    </recommendedName>
</protein>
<gene>
    <name evidence="12 13" type="primary">LOC100213301</name>
</gene>
<evidence type="ECO:0000313" key="11">
    <source>
        <dbReference type="Proteomes" id="UP001652625"/>
    </source>
</evidence>
<dbReference type="EC" id="2.7.11.24" evidence="9"/>
<dbReference type="InterPro" id="IPR017441">
    <property type="entry name" value="Protein_kinase_ATP_BS"/>
</dbReference>
<sequence length="1130" mass="126033">MSNQLRKHQKQVSFHVDSKYKILEIIGEGAYGVVCSALESTTGQRVAIKKICDVFDVPAITKRTLRELKILKFFRHDNIIAIKEILKPPDDIKLFKDVYVVLDLMGSDLHHIIHSKQDLSEEHVRYFLYQILRGLKYIHSSNIIHRDLKPSNLLVNKDCELKIGDFGMARSLLSSPIEQKRVMTEYVATRWYRAPELMLTVHQFTKAIDMWSVGCIFAEMLGRAALFPGSNYLNQLQLILSVVGLPSVEFLSTISSDRVRNYITKLPHKDAVPLSKMFPNASAESMDLLKNLLVLDPKYRFSVEKALDHKFVERYHDLDDEPTCAEFRYDIESLPLDRDILKEKIIKEALDYHLKRAKPKLAPVQIDFSNEFIKPEDIVLKNTSVEVSVSSEAIPNIPKSVNGTDIPTKHAIKRKQKDKITGVKVENVKRKVTSVELTSADKNLLDRWSNMQKSAKAFVNPIRNHAGDLIGNLVQKKNINNQESVKGQSIIRRVSTFQFTNFVPTTKDGHVELVKEESLHNSVTSSHFSVASSHLVVAPLHQTVASSHLTITSSPLIVTPSHVPVVSSQQPGVSSHVGVASLHLPVTLSHLATTASSVYFISPSLTNKVSSVSMHLSTPVSSLEKTPQQQLNSQNAILVPVSAVSMFNIENKPYILVPNIQIMNHPIRIAPKIYNNILPAESSTDNNHRTVSLSMNGAMIVSSCASLKPVITSQLSFTSSEPKERVARTKESVASTSDQLLPVLKNTLEKSVNLFNNKKVENIVSKTVNKSNVNLVSLNLESGNLESFQVFNDLNNSETKCLFSGESHLSELSISSSDLSFTANLSADVESILSEKEPFESIDTLPTLSHGGEEKTDEKDTLFSYISTTLPNTNPGDWSIVKNMLLNTIKLKPVNNDTVIPHLSETVIPLLPEQSSLLVCDASKIKTKVENDCLNNLHKQVNTTELNQNIPHYNVSILEESNSKTFNDKCYDFDSSFITNSCVQKAFGNACSQNSLLYSRNSQHPNSFEENNSRFLITPKPENSVENQLEVPNIEPHNVSRGDSSDIFLTTIMTTPYTPRSGAAGYGLGMDFEDLLSAGDIFNPVRNHFSEPLSASFLNEWLGMSDIDHDDIVDLQKELEDSTSSLLTEV</sequence>
<dbReference type="PROSITE" id="PS50011">
    <property type="entry name" value="PROTEIN_KINASE_DOM"/>
    <property type="match status" value="1"/>
</dbReference>
<feature type="binding site" evidence="8">
    <location>
        <position position="50"/>
    </location>
    <ligand>
        <name>ATP</name>
        <dbReference type="ChEBI" id="CHEBI:30616"/>
    </ligand>
</feature>
<accession>A0ABM4CR50</accession>
<comment type="cofactor">
    <cofactor evidence="9">
        <name>Mg(2+)</name>
        <dbReference type="ChEBI" id="CHEBI:18420"/>
    </cofactor>
</comment>
<dbReference type="InterPro" id="IPR011009">
    <property type="entry name" value="Kinase-like_dom_sf"/>
</dbReference>
<dbReference type="Proteomes" id="UP001652625">
    <property type="component" value="Chromosome 10"/>
</dbReference>